<feature type="transmembrane region" description="Helical" evidence="1">
    <location>
        <begin position="37"/>
        <end position="54"/>
    </location>
</feature>
<reference evidence="2 3" key="1">
    <citation type="submission" date="2017-09" db="EMBL/GenBank/DDBJ databases">
        <title>Large-scale bioinformatics analysis of Bacillus genomes uncovers conserved roles of natural products in bacterial physiology.</title>
        <authorList>
            <consortium name="Agbiome Team Llc"/>
            <person name="Bleich R.M."/>
            <person name="Grubbs K.J."/>
            <person name="Santa Maria K.C."/>
            <person name="Allen S.E."/>
            <person name="Farag S."/>
            <person name="Shank E.A."/>
            <person name="Bowers A."/>
        </authorList>
    </citation>
    <scope>NUCLEOTIDE SEQUENCE [LARGE SCALE GENOMIC DNA]</scope>
    <source>
        <strain evidence="2 3">AFS065400</strain>
    </source>
</reference>
<comment type="caution">
    <text evidence="2">The sequence shown here is derived from an EMBL/GenBank/DDBJ whole genome shotgun (WGS) entry which is preliminary data.</text>
</comment>
<evidence type="ECO:0000313" key="3">
    <source>
        <dbReference type="Proteomes" id="UP000226106"/>
    </source>
</evidence>
<feature type="transmembrane region" description="Helical" evidence="1">
    <location>
        <begin position="12"/>
        <end position="31"/>
    </location>
</feature>
<evidence type="ECO:0000313" key="2">
    <source>
        <dbReference type="EMBL" id="PFT36282.1"/>
    </source>
</evidence>
<dbReference type="Proteomes" id="UP000226106">
    <property type="component" value="Unassembled WGS sequence"/>
</dbReference>
<name>A0A9X7FSS5_BACTU</name>
<gene>
    <name evidence="2" type="ORF">COK72_30860</name>
</gene>
<dbReference type="EMBL" id="NVCO01000124">
    <property type="protein sequence ID" value="PFT36282.1"/>
    <property type="molecule type" value="Genomic_DNA"/>
</dbReference>
<keyword evidence="1" id="KW-0472">Membrane</keyword>
<proteinExistence type="predicted"/>
<protein>
    <submittedName>
        <fullName evidence="2">Uncharacterized protein</fullName>
    </submittedName>
</protein>
<organism evidence="2 3">
    <name type="scientific">Bacillus thuringiensis</name>
    <dbReference type="NCBI Taxonomy" id="1428"/>
    <lineage>
        <taxon>Bacteria</taxon>
        <taxon>Bacillati</taxon>
        <taxon>Bacillota</taxon>
        <taxon>Bacilli</taxon>
        <taxon>Bacillales</taxon>
        <taxon>Bacillaceae</taxon>
        <taxon>Bacillus</taxon>
        <taxon>Bacillus cereus group</taxon>
    </lineage>
</organism>
<dbReference type="AlphaFoldDB" id="A0A9X7FSS5"/>
<dbReference type="RefSeq" id="WP_098641202.1">
    <property type="nucleotide sequence ID" value="NZ_JAOTPC010000002.1"/>
</dbReference>
<accession>A0A9X7FSS5</accession>
<keyword evidence="1" id="KW-0812">Transmembrane</keyword>
<sequence>MSGEILSYVSSNCIFYLLMVRNLLIDFALFYLLFNRIRMQAGLLFLVGVLPAFWKKTTPRAYKILCKESETKRRARIGIYKKMYRFIEKKVNAL</sequence>
<evidence type="ECO:0000256" key="1">
    <source>
        <dbReference type="SAM" id="Phobius"/>
    </source>
</evidence>
<keyword evidence="1" id="KW-1133">Transmembrane helix</keyword>